<name>B8CV46_SHEPW</name>
<keyword evidence="3" id="KW-1185">Reference proteome</keyword>
<gene>
    <name evidence="2" type="ordered locus">swp_4902</name>
</gene>
<sequence>MKRISAILLTLLVLGSVACSSRTAMNAGCDFVTTAHDKTKQDERGHSSGEGHIVETSILTAIIGIFVREANDNDECMEPAQYVAVNSHTD</sequence>
<protein>
    <recommendedName>
        <fullName evidence="4">Lipoprotein</fullName>
    </recommendedName>
</protein>
<feature type="chain" id="PRO_5002870420" description="Lipoprotein" evidence="1">
    <location>
        <begin position="27"/>
        <end position="90"/>
    </location>
</feature>
<dbReference type="OrthoDB" id="6272631at2"/>
<dbReference type="AlphaFoldDB" id="B8CV46"/>
<evidence type="ECO:0000313" key="3">
    <source>
        <dbReference type="Proteomes" id="UP000000753"/>
    </source>
</evidence>
<keyword evidence="1" id="KW-0732">Signal</keyword>
<proteinExistence type="predicted"/>
<dbReference type="Proteomes" id="UP000000753">
    <property type="component" value="Chromosome"/>
</dbReference>
<dbReference type="STRING" id="225849.swp_4902"/>
<reference evidence="2 3" key="1">
    <citation type="journal article" date="2008" name="PLoS ONE">
        <title>Environmental adaptation: genomic analysis of the piezotolerant and psychrotolerant deep-sea iron reducing bacterium Shewanella piezotolerans WP3.</title>
        <authorList>
            <person name="Wang F."/>
            <person name="Wang J."/>
            <person name="Jian H."/>
            <person name="Zhang B."/>
            <person name="Li S."/>
            <person name="Wang F."/>
            <person name="Zeng X."/>
            <person name="Gao L."/>
            <person name="Bartlett D.H."/>
            <person name="Yu J."/>
            <person name="Hu S."/>
            <person name="Xiao X."/>
        </authorList>
    </citation>
    <scope>NUCLEOTIDE SEQUENCE [LARGE SCALE GENOMIC DNA]</scope>
    <source>
        <strain evidence="3">WP3 / JCM 13877</strain>
    </source>
</reference>
<evidence type="ECO:0000256" key="1">
    <source>
        <dbReference type="SAM" id="SignalP"/>
    </source>
</evidence>
<dbReference type="eggNOG" id="ENOG5032BIV">
    <property type="taxonomic scope" value="Bacteria"/>
</dbReference>
<evidence type="ECO:0008006" key="4">
    <source>
        <dbReference type="Google" id="ProtNLM"/>
    </source>
</evidence>
<dbReference type="HOGENOM" id="CLU_2510849_0_0_6"/>
<organism evidence="2 3">
    <name type="scientific">Shewanella piezotolerans (strain WP3 / JCM 13877)</name>
    <dbReference type="NCBI Taxonomy" id="225849"/>
    <lineage>
        <taxon>Bacteria</taxon>
        <taxon>Pseudomonadati</taxon>
        <taxon>Pseudomonadota</taxon>
        <taxon>Gammaproteobacteria</taxon>
        <taxon>Alteromonadales</taxon>
        <taxon>Shewanellaceae</taxon>
        <taxon>Shewanella</taxon>
    </lineage>
</organism>
<evidence type="ECO:0000313" key="2">
    <source>
        <dbReference type="EMBL" id="ACJ31522.1"/>
    </source>
</evidence>
<dbReference type="RefSeq" id="WP_020914852.1">
    <property type="nucleotide sequence ID" value="NC_011566.1"/>
</dbReference>
<accession>B8CV46</accession>
<dbReference type="EMBL" id="CP000472">
    <property type="protein sequence ID" value="ACJ31522.1"/>
    <property type="molecule type" value="Genomic_DNA"/>
</dbReference>
<dbReference type="PROSITE" id="PS51257">
    <property type="entry name" value="PROKAR_LIPOPROTEIN"/>
    <property type="match status" value="1"/>
</dbReference>
<dbReference type="KEGG" id="swp:swp_4902"/>
<feature type="signal peptide" evidence="1">
    <location>
        <begin position="1"/>
        <end position="26"/>
    </location>
</feature>